<gene>
    <name evidence="2" type="ORF">A3G50_01465</name>
</gene>
<dbReference type="STRING" id="1798473.A3G50_01465"/>
<dbReference type="Proteomes" id="UP000176633">
    <property type="component" value="Unassembled WGS sequence"/>
</dbReference>
<evidence type="ECO:0000313" key="2">
    <source>
        <dbReference type="EMBL" id="OGG43322.1"/>
    </source>
</evidence>
<dbReference type="AlphaFoldDB" id="A0A1F6C2R7"/>
<feature type="transmembrane region" description="Helical" evidence="1">
    <location>
        <begin position="190"/>
        <end position="211"/>
    </location>
</feature>
<organism evidence="2 3">
    <name type="scientific">Candidatus Jorgensenbacteria bacterium RIFCSPLOWO2_12_FULL_42_11</name>
    <dbReference type="NCBI Taxonomy" id="1798473"/>
    <lineage>
        <taxon>Bacteria</taxon>
        <taxon>Candidatus Joergenseniibacteriota</taxon>
    </lineage>
</organism>
<comment type="caution">
    <text evidence="2">The sequence shown here is derived from an EMBL/GenBank/DDBJ whole genome shotgun (WGS) entry which is preliminary data.</text>
</comment>
<keyword evidence="1" id="KW-0472">Membrane</keyword>
<dbReference type="Pfam" id="PF05552">
    <property type="entry name" value="MS_channel_1st_1"/>
    <property type="match status" value="2"/>
</dbReference>
<sequence>MAQLIQSWSGITLDALSNLWIQALNVLPLVLGALIVFVIGLIVASVLEMVVIKVIRLLKLDNLLMRSGVEEYLKRGGLRVDTGKFFGKIIYWFVVLASVLAASDILNFYAFSNFLNSILVYIPNIIVAVLILLAALIIAGFLKSIIKVSVAGAQLEGAGFLSSLAWWTIVIFGLLAALMQLGIASNLFNIILSGLVAMIALAGGIAFGLGGKDYAAHLLSKMRDQLENKR</sequence>
<feature type="transmembrane region" description="Helical" evidence="1">
    <location>
        <begin position="26"/>
        <end position="52"/>
    </location>
</feature>
<dbReference type="EMBL" id="MFKM01000017">
    <property type="protein sequence ID" value="OGG43322.1"/>
    <property type="molecule type" value="Genomic_DNA"/>
</dbReference>
<dbReference type="InterPro" id="IPR008910">
    <property type="entry name" value="MSC_TM_helix"/>
</dbReference>
<evidence type="ECO:0008006" key="4">
    <source>
        <dbReference type="Google" id="ProtNLM"/>
    </source>
</evidence>
<feature type="transmembrane region" description="Helical" evidence="1">
    <location>
        <begin position="163"/>
        <end position="184"/>
    </location>
</feature>
<evidence type="ECO:0000313" key="3">
    <source>
        <dbReference type="Proteomes" id="UP000176633"/>
    </source>
</evidence>
<name>A0A1F6C2R7_9BACT</name>
<dbReference type="Gene3D" id="1.10.287.1260">
    <property type="match status" value="1"/>
</dbReference>
<reference evidence="2 3" key="1">
    <citation type="journal article" date="2016" name="Nat. Commun.">
        <title>Thousands of microbial genomes shed light on interconnected biogeochemical processes in an aquifer system.</title>
        <authorList>
            <person name="Anantharaman K."/>
            <person name="Brown C.T."/>
            <person name="Hug L.A."/>
            <person name="Sharon I."/>
            <person name="Castelle C.J."/>
            <person name="Probst A.J."/>
            <person name="Thomas B.C."/>
            <person name="Singh A."/>
            <person name="Wilkins M.J."/>
            <person name="Karaoz U."/>
            <person name="Brodie E.L."/>
            <person name="Williams K.H."/>
            <person name="Hubbard S.S."/>
            <person name="Banfield J.F."/>
        </authorList>
    </citation>
    <scope>NUCLEOTIDE SEQUENCE [LARGE SCALE GENOMIC DNA]</scope>
</reference>
<keyword evidence="1" id="KW-1133">Transmembrane helix</keyword>
<keyword evidence="1" id="KW-0812">Transmembrane</keyword>
<protein>
    <recommendedName>
        <fullName evidence="4">Small-conductance mechanosensitive ion channel</fullName>
    </recommendedName>
</protein>
<proteinExistence type="predicted"/>
<feature type="transmembrane region" description="Helical" evidence="1">
    <location>
        <begin position="89"/>
        <end position="112"/>
    </location>
</feature>
<accession>A0A1F6C2R7</accession>
<feature type="transmembrane region" description="Helical" evidence="1">
    <location>
        <begin position="118"/>
        <end position="142"/>
    </location>
</feature>
<evidence type="ECO:0000256" key="1">
    <source>
        <dbReference type="SAM" id="Phobius"/>
    </source>
</evidence>